<evidence type="ECO:0008006" key="4">
    <source>
        <dbReference type="Google" id="ProtNLM"/>
    </source>
</evidence>
<keyword evidence="3" id="KW-1185">Reference proteome</keyword>
<evidence type="ECO:0000313" key="3">
    <source>
        <dbReference type="Proteomes" id="UP000605986"/>
    </source>
</evidence>
<dbReference type="EMBL" id="JAADJG010000310">
    <property type="protein sequence ID" value="KAF4448949.1"/>
    <property type="molecule type" value="Genomic_DNA"/>
</dbReference>
<gene>
    <name evidence="2" type="ORF">F53441_7718</name>
</gene>
<evidence type="ECO:0000256" key="1">
    <source>
        <dbReference type="SAM" id="SignalP"/>
    </source>
</evidence>
<feature type="signal peptide" evidence="1">
    <location>
        <begin position="1"/>
        <end position="18"/>
    </location>
</feature>
<proteinExistence type="predicted"/>
<feature type="chain" id="PRO_5034046775" description="Secreted protein" evidence="1">
    <location>
        <begin position="19"/>
        <end position="127"/>
    </location>
</feature>
<keyword evidence="1" id="KW-0732">Signal</keyword>
<protein>
    <recommendedName>
        <fullName evidence="4">Secreted protein</fullName>
    </recommendedName>
</protein>
<dbReference type="OrthoDB" id="4216327at2759"/>
<evidence type="ECO:0000313" key="2">
    <source>
        <dbReference type="EMBL" id="KAF4448949.1"/>
    </source>
</evidence>
<dbReference type="AlphaFoldDB" id="A0A8H4NRX3"/>
<organism evidence="2 3">
    <name type="scientific">Fusarium austroafricanum</name>
    <dbReference type="NCBI Taxonomy" id="2364996"/>
    <lineage>
        <taxon>Eukaryota</taxon>
        <taxon>Fungi</taxon>
        <taxon>Dikarya</taxon>
        <taxon>Ascomycota</taxon>
        <taxon>Pezizomycotina</taxon>
        <taxon>Sordariomycetes</taxon>
        <taxon>Hypocreomycetidae</taxon>
        <taxon>Hypocreales</taxon>
        <taxon>Nectriaceae</taxon>
        <taxon>Fusarium</taxon>
        <taxon>Fusarium concolor species complex</taxon>
    </lineage>
</organism>
<sequence length="127" mass="14117">MQFTNLYALTLFATSALAADCFGNGYKDLEKFVSAYWDAREKMCSNSACTYQEACTTYGSKTVKGLADITVRVELKRKNTGGKKGYKDCWDATENIINQCVKGATHQLSGSWEANGQLYQVNGYFDN</sequence>
<reference evidence="2" key="1">
    <citation type="submission" date="2020-01" db="EMBL/GenBank/DDBJ databases">
        <title>Identification and distribution of gene clusters putatively required for synthesis of sphingolipid metabolism inhibitors in phylogenetically diverse species of the filamentous fungus Fusarium.</title>
        <authorList>
            <person name="Kim H.-S."/>
            <person name="Busman M."/>
            <person name="Brown D.W."/>
            <person name="Divon H."/>
            <person name="Uhlig S."/>
            <person name="Proctor R.H."/>
        </authorList>
    </citation>
    <scope>NUCLEOTIDE SEQUENCE</scope>
    <source>
        <strain evidence="2">NRRL 53441</strain>
    </source>
</reference>
<dbReference type="Proteomes" id="UP000605986">
    <property type="component" value="Unassembled WGS sequence"/>
</dbReference>
<comment type="caution">
    <text evidence="2">The sequence shown here is derived from an EMBL/GenBank/DDBJ whole genome shotgun (WGS) entry which is preliminary data.</text>
</comment>
<accession>A0A8H4NRX3</accession>
<name>A0A8H4NRX3_9HYPO</name>